<dbReference type="GO" id="GO:0000244">
    <property type="term" value="P:spliceosomal tri-snRNP complex assembly"/>
    <property type="evidence" value="ECO:0007669"/>
    <property type="project" value="TreeGrafter"/>
</dbReference>
<keyword evidence="4" id="KW-0507">mRNA processing</keyword>
<evidence type="ECO:0000256" key="6">
    <source>
        <dbReference type="ARBA" id="ARBA00023187"/>
    </source>
</evidence>
<comment type="subunit">
    <text evidence="8">Interacts with PRPF8 (via RNase H homology domain). Component of a U5 snRNP complex that contains PRPF8.</text>
</comment>
<dbReference type="Pfam" id="PF20981">
    <property type="entry name" value="AAR2_1st"/>
    <property type="match status" value="1"/>
</dbReference>
<dbReference type="OrthoDB" id="201752at2759"/>
<evidence type="ECO:0000313" key="12">
    <source>
        <dbReference type="Proteomes" id="UP001153737"/>
    </source>
</evidence>
<dbReference type="GO" id="GO:0005681">
    <property type="term" value="C:spliceosomal complex"/>
    <property type="evidence" value="ECO:0007669"/>
    <property type="project" value="UniProtKB-KW"/>
</dbReference>
<name>A0A9P0DMA7_PHACE</name>
<comment type="similarity">
    <text evidence="2">Belongs to the AAR2 family.</text>
</comment>
<dbReference type="PANTHER" id="PTHR12689">
    <property type="entry name" value="A1 CISTRON SPLICING FACTOR AAR2-RELATED"/>
    <property type="match status" value="1"/>
</dbReference>
<dbReference type="AlphaFoldDB" id="A0A9P0DMA7"/>
<gene>
    <name evidence="11" type="ORF">PHAECO_LOCUS11436</name>
</gene>
<proteinExistence type="inferred from homology"/>
<reference evidence="11" key="1">
    <citation type="submission" date="2022-01" db="EMBL/GenBank/DDBJ databases">
        <authorList>
            <person name="King R."/>
        </authorList>
    </citation>
    <scope>NUCLEOTIDE SEQUENCE</scope>
</reference>
<evidence type="ECO:0000256" key="3">
    <source>
        <dbReference type="ARBA" id="ARBA00016372"/>
    </source>
</evidence>
<evidence type="ECO:0000256" key="8">
    <source>
        <dbReference type="ARBA" id="ARBA00047009"/>
    </source>
</evidence>
<dbReference type="InterPro" id="IPR007946">
    <property type="entry name" value="AAR2"/>
</dbReference>
<dbReference type="PANTHER" id="PTHR12689:SF4">
    <property type="entry name" value="PROTEIN AAR2 HOMOLOG"/>
    <property type="match status" value="1"/>
</dbReference>
<dbReference type="InterPro" id="IPR033648">
    <property type="entry name" value="AAR2_C"/>
</dbReference>
<evidence type="ECO:0000259" key="10">
    <source>
        <dbReference type="Pfam" id="PF20981"/>
    </source>
</evidence>
<comment type="function">
    <text evidence="1">Component of the U5 snRNP complex that is required for spliceosome assembly and for pre-mRNA splicing.</text>
</comment>
<dbReference type="CDD" id="cd13777">
    <property type="entry name" value="Aar2_N"/>
    <property type="match status" value="1"/>
</dbReference>
<organism evidence="11 12">
    <name type="scientific">Phaedon cochleariae</name>
    <name type="common">Mustard beetle</name>
    <dbReference type="NCBI Taxonomy" id="80249"/>
    <lineage>
        <taxon>Eukaryota</taxon>
        <taxon>Metazoa</taxon>
        <taxon>Ecdysozoa</taxon>
        <taxon>Arthropoda</taxon>
        <taxon>Hexapoda</taxon>
        <taxon>Insecta</taxon>
        <taxon>Pterygota</taxon>
        <taxon>Neoptera</taxon>
        <taxon>Endopterygota</taxon>
        <taxon>Coleoptera</taxon>
        <taxon>Polyphaga</taxon>
        <taxon>Cucujiformia</taxon>
        <taxon>Chrysomeloidea</taxon>
        <taxon>Chrysomelidae</taxon>
        <taxon>Chrysomelinae</taxon>
        <taxon>Chrysomelini</taxon>
        <taxon>Phaedon</taxon>
    </lineage>
</organism>
<keyword evidence="5" id="KW-0747">Spliceosome</keyword>
<evidence type="ECO:0000256" key="2">
    <source>
        <dbReference type="ARBA" id="ARBA00006281"/>
    </source>
</evidence>
<dbReference type="Gene3D" id="1.25.40.550">
    <property type="entry name" value="Aar2, C-terminal domain-like"/>
    <property type="match status" value="1"/>
</dbReference>
<evidence type="ECO:0000256" key="5">
    <source>
        <dbReference type="ARBA" id="ARBA00022728"/>
    </source>
</evidence>
<dbReference type="CDD" id="cd13778">
    <property type="entry name" value="Aar2_C"/>
    <property type="match status" value="1"/>
</dbReference>
<dbReference type="FunFam" id="1.25.40.550:FF:000001">
    <property type="entry name" value="AAR2 splicing factor homolog"/>
    <property type="match status" value="1"/>
</dbReference>
<evidence type="ECO:0000313" key="11">
    <source>
        <dbReference type="EMBL" id="CAH1175568.1"/>
    </source>
</evidence>
<protein>
    <recommendedName>
        <fullName evidence="3">Protein AAR2 homolog</fullName>
    </recommendedName>
    <alternativeName>
        <fullName evidence="7">AAR2 splicing factor homolog</fullName>
    </alternativeName>
</protein>
<evidence type="ECO:0000259" key="9">
    <source>
        <dbReference type="Pfam" id="PF05282"/>
    </source>
</evidence>
<feature type="domain" description="AAR2 C-terminal" evidence="9">
    <location>
        <begin position="210"/>
        <end position="364"/>
    </location>
</feature>
<dbReference type="Pfam" id="PF05282">
    <property type="entry name" value="AAR2"/>
    <property type="match status" value="1"/>
</dbReference>
<dbReference type="FunFam" id="2.60.34.20:FF:000001">
    <property type="entry name" value="protein AAR2 homolog"/>
    <property type="match status" value="1"/>
</dbReference>
<dbReference type="InterPro" id="IPR033647">
    <property type="entry name" value="Aar2_N"/>
</dbReference>
<dbReference type="EMBL" id="OU896713">
    <property type="protein sequence ID" value="CAH1175568.1"/>
    <property type="molecule type" value="Genomic_DNA"/>
</dbReference>
<sequence length="378" mass="43501">MEQPNNQQTAMRLLEEGAFLIFLDVPEGTEFGIDMKSWNTGDKFRGVKMVPPGIHFIFFSAVSNAGDISPRTGFFKYFRKSEVVVRKWDIKNECISKEVVSEEDIIGLKDNLRELDSFLGPYPFDIHSKWLCLTTYITESMIEQLIPLSGYIQSALELESCTDADRPRGKPTSNSEISVNSDPRRLRLTDELEDKLLPKLKPKIGTDLRYTPFPHKNYPEGATPSQITQHSLDSSYVLNLMISSYSNNSDILGEMQICYICFLVGHSLEAFEQWKKLFSLFCSCETAITKYRKLYDAFISLIEMQIKEIPEDFLADIVSNYNFVYMKLGQLFRAIQESDVDGELKMKTARLKKSLMEQFMWDFEYLDAEDEAPVIVEI</sequence>
<evidence type="ECO:0000256" key="4">
    <source>
        <dbReference type="ARBA" id="ARBA00022664"/>
    </source>
</evidence>
<dbReference type="InterPro" id="IPR038514">
    <property type="entry name" value="AAR2_C_sf"/>
</dbReference>
<accession>A0A9P0DMA7</accession>
<reference evidence="11" key="2">
    <citation type="submission" date="2022-10" db="EMBL/GenBank/DDBJ databases">
        <authorList>
            <consortium name="ENA_rothamsted_submissions"/>
            <consortium name="culmorum"/>
            <person name="King R."/>
        </authorList>
    </citation>
    <scope>NUCLEOTIDE SEQUENCE</scope>
</reference>
<dbReference type="Gene3D" id="2.60.34.20">
    <property type="match status" value="1"/>
</dbReference>
<keyword evidence="6" id="KW-0508">mRNA splicing</keyword>
<dbReference type="Proteomes" id="UP001153737">
    <property type="component" value="Chromosome 7"/>
</dbReference>
<evidence type="ECO:0000256" key="7">
    <source>
        <dbReference type="ARBA" id="ARBA00030625"/>
    </source>
</evidence>
<dbReference type="InterPro" id="IPR038516">
    <property type="entry name" value="AAR2_N_sf"/>
</dbReference>
<keyword evidence="12" id="KW-1185">Reference proteome</keyword>
<evidence type="ECO:0000256" key="1">
    <source>
        <dbReference type="ARBA" id="ARBA00003708"/>
    </source>
</evidence>
<feature type="domain" description="AAR2 N-terminal" evidence="10">
    <location>
        <begin position="16"/>
        <end position="147"/>
    </location>
</feature>